<dbReference type="GeneID" id="63774002"/>
<dbReference type="SUPFAM" id="SSF49777">
    <property type="entry name" value="PEBP-like"/>
    <property type="match status" value="1"/>
</dbReference>
<evidence type="ECO:0000313" key="1">
    <source>
        <dbReference type="EMBL" id="ORY55699.1"/>
    </source>
</evidence>
<dbReference type="OrthoDB" id="2506647at2759"/>
<evidence type="ECO:0000313" key="2">
    <source>
        <dbReference type="Proteomes" id="UP000193689"/>
    </source>
</evidence>
<name>A0A1Y2D8W2_9PEZI</name>
<dbReference type="GO" id="GO:0030162">
    <property type="term" value="P:regulation of proteolysis"/>
    <property type="evidence" value="ECO:0007669"/>
    <property type="project" value="TreeGrafter"/>
</dbReference>
<dbReference type="InterPro" id="IPR008914">
    <property type="entry name" value="PEBP"/>
</dbReference>
<reference evidence="1 2" key="1">
    <citation type="submission" date="2016-07" db="EMBL/GenBank/DDBJ databases">
        <title>Pervasive Adenine N6-methylation of Active Genes in Fungi.</title>
        <authorList>
            <consortium name="DOE Joint Genome Institute"/>
            <person name="Mondo S.J."/>
            <person name="Dannebaum R.O."/>
            <person name="Kuo R.C."/>
            <person name="Labutti K."/>
            <person name="Haridas S."/>
            <person name="Kuo A."/>
            <person name="Salamov A."/>
            <person name="Ahrendt S.R."/>
            <person name="Lipzen A."/>
            <person name="Sullivan W."/>
            <person name="Andreopoulos W.B."/>
            <person name="Clum A."/>
            <person name="Lindquist E."/>
            <person name="Daum C."/>
            <person name="Ramamoorthy G.K."/>
            <person name="Gryganskyi A."/>
            <person name="Culley D."/>
            <person name="Magnuson J.K."/>
            <person name="James T.Y."/>
            <person name="O'Malley M.A."/>
            <person name="Stajich J.E."/>
            <person name="Spatafora J.W."/>
            <person name="Visel A."/>
            <person name="Grigoriev I.V."/>
        </authorList>
    </citation>
    <scope>NUCLEOTIDE SEQUENCE [LARGE SCALE GENOMIC DNA]</scope>
    <source>
        <strain evidence="1 2">CBS 129021</strain>
    </source>
</reference>
<proteinExistence type="predicted"/>
<dbReference type="Proteomes" id="UP000193689">
    <property type="component" value="Unassembled WGS sequence"/>
</dbReference>
<dbReference type="GO" id="GO:0005543">
    <property type="term" value="F:phospholipid binding"/>
    <property type="evidence" value="ECO:0007669"/>
    <property type="project" value="TreeGrafter"/>
</dbReference>
<dbReference type="RefSeq" id="XP_040709757.1">
    <property type="nucleotide sequence ID" value="XM_040857790.1"/>
</dbReference>
<keyword evidence="2" id="KW-1185">Reference proteome</keyword>
<dbReference type="InterPro" id="IPR035810">
    <property type="entry name" value="PEBP_euk"/>
</dbReference>
<dbReference type="GO" id="GO:0030414">
    <property type="term" value="F:peptidase inhibitor activity"/>
    <property type="evidence" value="ECO:0007669"/>
    <property type="project" value="TreeGrafter"/>
</dbReference>
<dbReference type="AlphaFoldDB" id="A0A1Y2D8W2"/>
<dbReference type="GO" id="GO:0046578">
    <property type="term" value="P:regulation of Ras protein signal transduction"/>
    <property type="evidence" value="ECO:0007669"/>
    <property type="project" value="TreeGrafter"/>
</dbReference>
<comment type="caution">
    <text evidence="1">The sequence shown here is derived from an EMBL/GenBank/DDBJ whole genome shotgun (WGS) entry which is preliminary data.</text>
</comment>
<dbReference type="Pfam" id="PF01161">
    <property type="entry name" value="PBP"/>
    <property type="match status" value="1"/>
</dbReference>
<dbReference type="InParanoid" id="A0A1Y2D8W2"/>
<organism evidence="1 2">
    <name type="scientific">Pseudomassariella vexata</name>
    <dbReference type="NCBI Taxonomy" id="1141098"/>
    <lineage>
        <taxon>Eukaryota</taxon>
        <taxon>Fungi</taxon>
        <taxon>Dikarya</taxon>
        <taxon>Ascomycota</taxon>
        <taxon>Pezizomycotina</taxon>
        <taxon>Sordariomycetes</taxon>
        <taxon>Xylariomycetidae</taxon>
        <taxon>Amphisphaeriales</taxon>
        <taxon>Pseudomassariaceae</taxon>
        <taxon>Pseudomassariella</taxon>
    </lineage>
</organism>
<dbReference type="InterPro" id="IPR036610">
    <property type="entry name" value="PEBP-like_sf"/>
</dbReference>
<dbReference type="STRING" id="1141098.A0A1Y2D8W2"/>
<dbReference type="PANTHER" id="PTHR11362:SF85">
    <property type="entry name" value="INHIBITOR (TFS1), PUTATIVE (AFU_ORTHOLOGUE AFUA_4G08120)-RELATED"/>
    <property type="match status" value="1"/>
</dbReference>
<accession>A0A1Y2D8W2</accession>
<dbReference type="CDD" id="cd00866">
    <property type="entry name" value="PEBP_euk"/>
    <property type="match status" value="1"/>
</dbReference>
<gene>
    <name evidence="1" type="ORF">BCR38DRAFT_403158</name>
</gene>
<dbReference type="Gene3D" id="3.90.280.10">
    <property type="entry name" value="PEBP-like"/>
    <property type="match status" value="1"/>
</dbReference>
<dbReference type="EMBL" id="MCFJ01000026">
    <property type="protein sequence ID" value="ORY55699.1"/>
    <property type="molecule type" value="Genomic_DNA"/>
</dbReference>
<protein>
    <submittedName>
        <fullName evidence="1">Phosphatidylethanolamine-binding protein</fullName>
    </submittedName>
</protein>
<dbReference type="PANTHER" id="PTHR11362">
    <property type="entry name" value="PHOSPHATIDYLETHANOLAMINE-BINDING PROTEIN"/>
    <property type="match status" value="1"/>
</dbReference>
<sequence length="198" mass="21503">MMSLSDHTQDLITSLAKAKLVPGSAAGLIPENFTPTTQLGVSFAGKAVEVGNFFCAGECKQPPSISFAAEPDALPKMSYTLILADPDAPTPDDPKFAFWRHWVVPGLHPLSGENTVVAETKPALTAYLGPGPKDESKPHRYLFLLFREPESLDLSKEDVGGEEFVQRRSFKPAEFAETHGLRLVAANWMTCAGDGWTE</sequence>